<dbReference type="Pfam" id="PF09127">
    <property type="entry name" value="Leuk-A4-hydro_C"/>
    <property type="match status" value="1"/>
</dbReference>
<evidence type="ECO:0000256" key="7">
    <source>
        <dbReference type="ARBA" id="ARBA00022670"/>
    </source>
</evidence>
<keyword evidence="9 16" id="KW-0378">Hydrolase</keyword>
<comment type="similarity">
    <text evidence="4 16">Belongs to the peptidase M1 family.</text>
</comment>
<evidence type="ECO:0000256" key="4">
    <source>
        <dbReference type="ARBA" id="ARBA00010136"/>
    </source>
</evidence>
<dbReference type="Gene3D" id="1.25.40.320">
    <property type="entry name" value="Peptidase M1, leukotriene A4 hydrolase/aminopeptidase C-terminal domain"/>
    <property type="match status" value="1"/>
</dbReference>
<comment type="cofactor">
    <cofactor evidence="15 16">
        <name>Zn(2+)</name>
        <dbReference type="ChEBI" id="CHEBI:29105"/>
    </cofactor>
    <text evidence="15 16">Binds 1 zinc ion per subunit.</text>
</comment>
<keyword evidence="6" id="KW-0325">Glycoprotein</keyword>
<dbReference type="Gene3D" id="2.60.40.1730">
    <property type="entry name" value="tricorn interacting facor f3 domain"/>
    <property type="match status" value="1"/>
</dbReference>
<dbReference type="Pfam" id="PF01433">
    <property type="entry name" value="Peptidase_M1"/>
    <property type="match status" value="1"/>
</dbReference>
<reference evidence="18 19" key="1">
    <citation type="submission" date="2024-03" db="EMBL/GenBank/DDBJ databases">
        <title>Adaptation during the transition from Ophiocordyceps entomopathogen to insect associate is accompanied by gene loss and intensified selection.</title>
        <authorList>
            <person name="Ward C.M."/>
            <person name="Onetto C.A."/>
            <person name="Borneman A.R."/>
        </authorList>
    </citation>
    <scope>NUCLEOTIDE SEQUENCE [LARGE SCALE GENOMIC DNA]</scope>
    <source>
        <strain evidence="18">AWRI1</strain>
        <tissue evidence="18">Single Adult Female</tissue>
    </source>
</reference>
<dbReference type="InterPro" id="IPR038502">
    <property type="entry name" value="M1_LTA-4_hydro/amino_C_sf"/>
</dbReference>
<dbReference type="GO" id="GO:0004177">
    <property type="term" value="F:aminopeptidase activity"/>
    <property type="evidence" value="ECO:0007669"/>
    <property type="project" value="TreeGrafter"/>
</dbReference>
<dbReference type="EC" id="3.3.2.6" evidence="16"/>
<accession>A0AAN9TNV7</accession>
<dbReference type="GO" id="GO:0004301">
    <property type="term" value="F:epoxide hydrolase activity"/>
    <property type="evidence" value="ECO:0007669"/>
    <property type="project" value="TreeGrafter"/>
</dbReference>
<dbReference type="SMART" id="SM01263">
    <property type="entry name" value="Leuk-A4-hydro_C"/>
    <property type="match status" value="1"/>
</dbReference>
<feature type="binding site" evidence="15">
    <location>
        <position position="299"/>
    </location>
    <ligand>
        <name>Zn(2+)</name>
        <dbReference type="ChEBI" id="CHEBI:29105"/>
        <note>catalytic</note>
    </ligand>
</feature>
<evidence type="ECO:0000256" key="2">
    <source>
        <dbReference type="ARBA" id="ARBA00004609"/>
    </source>
</evidence>
<comment type="catalytic activity">
    <reaction evidence="16">
        <text>leukotriene A4 + H2O = leukotriene B4</text>
        <dbReference type="Rhea" id="RHEA:22324"/>
        <dbReference type="ChEBI" id="CHEBI:15377"/>
        <dbReference type="ChEBI" id="CHEBI:57461"/>
        <dbReference type="ChEBI" id="CHEBI:57463"/>
        <dbReference type="EC" id="3.3.2.6"/>
    </reaction>
</comment>
<evidence type="ECO:0000313" key="18">
    <source>
        <dbReference type="EMBL" id="KAK7602520.1"/>
    </source>
</evidence>
<dbReference type="GO" id="GO:0006508">
    <property type="term" value="P:proteolysis"/>
    <property type="evidence" value="ECO:0007669"/>
    <property type="project" value="UniProtKB-KW"/>
</dbReference>
<dbReference type="InterPro" id="IPR016024">
    <property type="entry name" value="ARM-type_fold"/>
</dbReference>
<dbReference type="Proteomes" id="UP001367676">
    <property type="component" value="Unassembled WGS sequence"/>
</dbReference>
<evidence type="ECO:0000256" key="10">
    <source>
        <dbReference type="ARBA" id="ARBA00022833"/>
    </source>
</evidence>
<dbReference type="GO" id="GO:0008270">
    <property type="term" value="F:zinc ion binding"/>
    <property type="evidence" value="ECO:0007669"/>
    <property type="project" value="InterPro"/>
</dbReference>
<protein>
    <recommendedName>
        <fullName evidence="16">Leukotriene A(4) hydrolase</fullName>
        <shortName evidence="16">LTA-4 hydrolase</shortName>
        <ecNumber evidence="16">3.3.2.6</ecNumber>
    </recommendedName>
</protein>
<dbReference type="Gene3D" id="1.10.390.10">
    <property type="entry name" value="Neutral Protease Domain 2"/>
    <property type="match status" value="1"/>
</dbReference>
<evidence type="ECO:0000256" key="16">
    <source>
        <dbReference type="RuleBase" id="RU361141"/>
    </source>
</evidence>
<evidence type="ECO:0000259" key="17">
    <source>
        <dbReference type="SMART" id="SM01263"/>
    </source>
</evidence>
<keyword evidence="19" id="KW-1185">Reference proteome</keyword>
<dbReference type="SUPFAM" id="SSF48371">
    <property type="entry name" value="ARM repeat"/>
    <property type="match status" value="1"/>
</dbReference>
<evidence type="ECO:0000256" key="8">
    <source>
        <dbReference type="ARBA" id="ARBA00022723"/>
    </source>
</evidence>
<evidence type="ECO:0000256" key="11">
    <source>
        <dbReference type="ARBA" id="ARBA00023049"/>
    </source>
</evidence>
<dbReference type="GO" id="GO:0019370">
    <property type="term" value="P:leukotriene biosynthetic process"/>
    <property type="evidence" value="ECO:0007669"/>
    <property type="project" value="UniProtKB-KW"/>
</dbReference>
<dbReference type="FunFam" id="2.60.40.1730:FF:000004">
    <property type="entry name" value="Leukotriene A(4) hydrolase"/>
    <property type="match status" value="1"/>
</dbReference>
<dbReference type="EMBL" id="JBBCAQ010000008">
    <property type="protein sequence ID" value="KAK7602520.1"/>
    <property type="molecule type" value="Genomic_DNA"/>
</dbReference>
<dbReference type="FunFam" id="3.30.2010.30:FF:000001">
    <property type="entry name" value="Leukotriene A(4) hydrolase"/>
    <property type="match status" value="1"/>
</dbReference>
<keyword evidence="12" id="KW-0449">Lipoprotein</keyword>
<feature type="active site" description="Proton donor" evidence="13">
    <location>
        <position position="387"/>
    </location>
</feature>
<feature type="binding site" evidence="14">
    <location>
        <begin position="566"/>
        <end position="568"/>
    </location>
    <ligand>
        <name>a peptide</name>
        <dbReference type="ChEBI" id="CHEBI:60466"/>
    </ligand>
</feature>
<keyword evidence="11 16" id="KW-0482">Metalloprotease</keyword>
<keyword evidence="5 16" id="KW-0963">Cytoplasm</keyword>
<comment type="caution">
    <text evidence="18">The sequence shown here is derived from an EMBL/GenBank/DDBJ whole genome shotgun (WGS) entry which is preliminary data.</text>
</comment>
<dbReference type="Gene3D" id="3.30.2010.30">
    <property type="match status" value="1"/>
</dbReference>
<feature type="active site" description="Proton acceptor" evidence="13">
    <location>
        <position position="300"/>
    </location>
</feature>
<feature type="binding site" evidence="15">
    <location>
        <position position="322"/>
    </location>
    <ligand>
        <name>Zn(2+)</name>
        <dbReference type="ChEBI" id="CHEBI:29105"/>
        <note>catalytic</note>
    </ligand>
</feature>
<sequence>MGIPRLSLNDPGSYSNPDEIIVSHMDIHLDVDFVHKIFSGYVILTAYVKSKTAQQLVLDSRSLHIKRITLNQNETDELLFTVDEPVHTFGSKLTIQLPKLTSEKLLLKIEYQTDVSSTALQWLVPEQTAGGKYPYVFSQCQPDHCRSIIPCQDTPGVKGTYNATITVPEDFTVLMSAVSSREPKVEKQGKKSFHFNQSVPIPAYLVAIAVGNLESRKIGPRSKVWSEPEIITKAEYEFAETDLFLKTAEDICGPYVWKIYDMLVLPPSFPFGGMENPCLTFITPTLLAGDRSLVSVVAHEIAHSWTGNLVSIKNFEHFWLNEGFTTFIERKINGRVKGEAYRHFSAIGGLKDLQQSVETLGKDNPLTKLVVDLTGVDPDDAFSTAPYEKGHTFLFYLEQLLGGAEKFEQFLRSYFNKFKNQSVDTDDFKTHLQSYFVGEEKIKEIDWNAWLHTPGMPHIIPKYDTSLQEPCKLLANRWIDWKESETHTFGSEDLKSFMPEQVEEFVALLLQKTPIPVSKLLLMENLYQMNSYKNNEIRFRWLRICIQSHWREPVESALKFATEQGRMKYVRPIFRDLFSWKETREEAIEKFNANKSKMMHVLVHNLNNDIKNTAEKST</sequence>
<evidence type="ECO:0000256" key="12">
    <source>
        <dbReference type="ARBA" id="ARBA00023288"/>
    </source>
</evidence>
<evidence type="ECO:0000256" key="13">
    <source>
        <dbReference type="PIRSR" id="PIRSR612777-1"/>
    </source>
</evidence>
<evidence type="ECO:0000313" key="19">
    <source>
        <dbReference type="Proteomes" id="UP001367676"/>
    </source>
</evidence>
<dbReference type="PANTHER" id="PTHR45726">
    <property type="entry name" value="LEUKOTRIENE A-4 HYDROLASE"/>
    <property type="match status" value="1"/>
</dbReference>
<dbReference type="GO" id="GO:0004463">
    <property type="term" value="F:leukotriene-A4 hydrolase activity"/>
    <property type="evidence" value="ECO:0007669"/>
    <property type="project" value="UniProtKB-EC"/>
</dbReference>
<dbReference type="CDD" id="cd09599">
    <property type="entry name" value="M1_LTA4H"/>
    <property type="match status" value="1"/>
</dbReference>
<evidence type="ECO:0000256" key="1">
    <source>
        <dbReference type="ARBA" id="ARBA00004496"/>
    </source>
</evidence>
<dbReference type="InterPro" id="IPR034015">
    <property type="entry name" value="M1_LTA4H"/>
</dbReference>
<dbReference type="InterPro" id="IPR045357">
    <property type="entry name" value="Aminopeptidase_N-like_N"/>
</dbReference>
<dbReference type="InterPro" id="IPR001930">
    <property type="entry name" value="Peptidase_M1"/>
</dbReference>
<dbReference type="GO" id="GO:0008237">
    <property type="term" value="F:metallopeptidase activity"/>
    <property type="evidence" value="ECO:0007669"/>
    <property type="project" value="UniProtKB-KW"/>
</dbReference>
<dbReference type="InterPro" id="IPR014782">
    <property type="entry name" value="Peptidase_M1_dom"/>
</dbReference>
<comment type="subcellular location">
    <subcellularLocation>
        <location evidence="2">Cell membrane</location>
        <topology evidence="2">Lipid-anchor</topology>
        <topology evidence="2">GPI-anchor</topology>
    </subcellularLocation>
    <subcellularLocation>
        <location evidence="1 16">Cytoplasm</location>
    </subcellularLocation>
</comment>
<keyword evidence="7 16" id="KW-0645">Protease</keyword>
<dbReference type="GO" id="GO:0005829">
    <property type="term" value="C:cytosol"/>
    <property type="evidence" value="ECO:0007669"/>
    <property type="project" value="TreeGrafter"/>
</dbReference>
<evidence type="ECO:0000256" key="15">
    <source>
        <dbReference type="PIRSR" id="PIRSR612777-3"/>
    </source>
</evidence>
<feature type="binding site" evidence="15">
    <location>
        <position position="303"/>
    </location>
    <ligand>
        <name>Zn(2+)</name>
        <dbReference type="ChEBI" id="CHEBI:29105"/>
        <note>catalytic</note>
    </ligand>
</feature>
<dbReference type="GO" id="GO:0005886">
    <property type="term" value="C:plasma membrane"/>
    <property type="evidence" value="ECO:0007669"/>
    <property type="project" value="UniProtKB-SubCell"/>
</dbReference>
<dbReference type="GO" id="GO:0043171">
    <property type="term" value="P:peptide catabolic process"/>
    <property type="evidence" value="ECO:0007669"/>
    <property type="project" value="TreeGrafter"/>
</dbReference>
<feature type="binding site" evidence="14">
    <location>
        <begin position="270"/>
        <end position="275"/>
    </location>
    <ligand>
        <name>a peptide</name>
        <dbReference type="ChEBI" id="CHEBI:60466"/>
    </ligand>
</feature>
<keyword evidence="8 15" id="KW-0479">Metal-binding</keyword>
<dbReference type="PRINTS" id="PR00756">
    <property type="entry name" value="ALADIPTASE"/>
</dbReference>
<organism evidence="18 19">
    <name type="scientific">Parthenolecanium corni</name>
    <dbReference type="NCBI Taxonomy" id="536013"/>
    <lineage>
        <taxon>Eukaryota</taxon>
        <taxon>Metazoa</taxon>
        <taxon>Ecdysozoa</taxon>
        <taxon>Arthropoda</taxon>
        <taxon>Hexapoda</taxon>
        <taxon>Insecta</taxon>
        <taxon>Pterygota</taxon>
        <taxon>Neoptera</taxon>
        <taxon>Paraneoptera</taxon>
        <taxon>Hemiptera</taxon>
        <taxon>Sternorrhyncha</taxon>
        <taxon>Coccoidea</taxon>
        <taxon>Coccidae</taxon>
        <taxon>Parthenolecanium</taxon>
    </lineage>
</organism>
<keyword evidence="6" id="KW-0336">GPI-anchor</keyword>
<gene>
    <name evidence="18" type="ORF">V9T40_008109</name>
</gene>
<name>A0AAN9TNV7_9HEMI</name>
<proteinExistence type="inferred from homology"/>
<evidence type="ECO:0000256" key="5">
    <source>
        <dbReference type="ARBA" id="ARBA00022490"/>
    </source>
</evidence>
<dbReference type="InterPro" id="IPR042097">
    <property type="entry name" value="Aminopeptidase_N-like_N_sf"/>
</dbReference>
<keyword evidence="10 15" id="KW-0862">Zinc</keyword>
<dbReference type="SUPFAM" id="SSF63737">
    <property type="entry name" value="Leukotriene A4 hydrolase N-terminal domain"/>
    <property type="match status" value="1"/>
</dbReference>
<comment type="pathway">
    <text evidence="3 16">Lipid metabolism; leukotriene B4 biosynthesis.</text>
</comment>
<dbReference type="InterPro" id="IPR027268">
    <property type="entry name" value="Peptidase_M4/M1_CTD_sf"/>
</dbReference>
<keyword evidence="6" id="KW-0472">Membrane</keyword>
<keyword evidence="16" id="KW-0434">Leukotriene biosynthesis</keyword>
<dbReference type="InterPro" id="IPR012777">
    <property type="entry name" value="LTA4H"/>
</dbReference>
<evidence type="ECO:0000256" key="9">
    <source>
        <dbReference type="ARBA" id="ARBA00022801"/>
    </source>
</evidence>
<dbReference type="FunFam" id="1.10.390.10:FF:000003">
    <property type="entry name" value="Leukotriene A(4) hydrolase"/>
    <property type="match status" value="1"/>
</dbReference>
<dbReference type="NCBIfam" id="TIGR02411">
    <property type="entry name" value="leuko_A4_hydro"/>
    <property type="match status" value="1"/>
</dbReference>
<dbReference type="SUPFAM" id="SSF55486">
    <property type="entry name" value="Metalloproteases ('zincins'), catalytic domain"/>
    <property type="match status" value="1"/>
</dbReference>
<feature type="domain" description="Peptidase M1 leukotriene A4 hydrolase/aminopeptidase C-terminal" evidence="17">
    <location>
        <begin position="466"/>
        <end position="610"/>
    </location>
</feature>
<evidence type="ECO:0000256" key="3">
    <source>
        <dbReference type="ARBA" id="ARBA00004716"/>
    </source>
</evidence>
<dbReference type="PANTHER" id="PTHR45726:SF3">
    <property type="entry name" value="LEUKOTRIENE A-4 HYDROLASE"/>
    <property type="match status" value="1"/>
</dbReference>
<dbReference type="GO" id="GO:0098552">
    <property type="term" value="C:side of membrane"/>
    <property type="evidence" value="ECO:0007669"/>
    <property type="project" value="UniProtKB-KW"/>
</dbReference>
<dbReference type="Pfam" id="PF17900">
    <property type="entry name" value="Peptidase_M1_N"/>
    <property type="match status" value="1"/>
</dbReference>
<feature type="binding site" evidence="14">
    <location>
        <begin position="139"/>
        <end position="141"/>
    </location>
    <ligand>
        <name>a peptide</name>
        <dbReference type="ChEBI" id="CHEBI:60466"/>
    </ligand>
</feature>
<dbReference type="InterPro" id="IPR049980">
    <property type="entry name" value="LTA4H_cat"/>
</dbReference>
<evidence type="ECO:0000256" key="6">
    <source>
        <dbReference type="ARBA" id="ARBA00022622"/>
    </source>
</evidence>
<dbReference type="InterPro" id="IPR015211">
    <property type="entry name" value="Peptidase_M1_C"/>
</dbReference>
<dbReference type="AlphaFoldDB" id="A0AAN9TNV7"/>
<evidence type="ECO:0000256" key="14">
    <source>
        <dbReference type="PIRSR" id="PIRSR612777-2"/>
    </source>
</evidence>